<protein>
    <submittedName>
        <fullName evidence="1">Outer membrane protein</fullName>
    </submittedName>
</protein>
<sequence length="53" mass="6171">MALSPDEKTLLIPGMVRGDIVRINTITHQKKAIRLVMRVERYRRCVFDLKTGM</sequence>
<proteinExistence type="predicted"/>
<evidence type="ECO:0000313" key="1">
    <source>
        <dbReference type="EMBL" id="STJ12615.1"/>
    </source>
</evidence>
<dbReference type="Proteomes" id="UP000254495">
    <property type="component" value="Unassembled WGS sequence"/>
</dbReference>
<organism evidence="1 2">
    <name type="scientific">Escherichia coli</name>
    <dbReference type="NCBI Taxonomy" id="562"/>
    <lineage>
        <taxon>Bacteria</taxon>
        <taxon>Pseudomonadati</taxon>
        <taxon>Pseudomonadota</taxon>
        <taxon>Gammaproteobacteria</taxon>
        <taxon>Enterobacterales</taxon>
        <taxon>Enterobacteriaceae</taxon>
        <taxon>Escherichia</taxon>
    </lineage>
</organism>
<gene>
    <name evidence="1" type="ORF">NCTC9077_04379</name>
</gene>
<dbReference type="AlphaFoldDB" id="A0A376VMT6"/>
<dbReference type="EMBL" id="UGCU01000001">
    <property type="protein sequence ID" value="STJ12615.1"/>
    <property type="molecule type" value="Genomic_DNA"/>
</dbReference>
<reference evidence="1 2" key="1">
    <citation type="submission" date="2018-06" db="EMBL/GenBank/DDBJ databases">
        <authorList>
            <consortium name="Pathogen Informatics"/>
            <person name="Doyle S."/>
        </authorList>
    </citation>
    <scope>NUCLEOTIDE SEQUENCE [LARGE SCALE GENOMIC DNA]</scope>
    <source>
        <strain evidence="1 2">NCTC9077</strain>
    </source>
</reference>
<evidence type="ECO:0000313" key="2">
    <source>
        <dbReference type="Proteomes" id="UP000254495"/>
    </source>
</evidence>
<name>A0A376VMT6_ECOLX</name>
<accession>A0A376VMT6</accession>